<dbReference type="InterPro" id="IPR010360">
    <property type="entry name" value="DUF956"/>
</dbReference>
<protein>
    <recommendedName>
        <fullName evidence="3">DUF956 family protein</fullName>
    </recommendedName>
</protein>
<name>C8PC82_9LACO</name>
<organism evidence="1 2">
    <name type="scientific">Lactobacillus iners DSM 13335</name>
    <dbReference type="NCBI Taxonomy" id="525328"/>
    <lineage>
        <taxon>Bacteria</taxon>
        <taxon>Bacillati</taxon>
        <taxon>Bacillota</taxon>
        <taxon>Bacilli</taxon>
        <taxon>Lactobacillales</taxon>
        <taxon>Lactobacillaceae</taxon>
        <taxon>Lactobacillus</taxon>
    </lineage>
</organism>
<sequence length="124" mass="14815">MVYYNMVQSINTKSEYHVDATWFRGMSVYGQVLIGDVGFEFYSSKNVNDFVQIPWTEVKLVIADVYFKGRYIPRFKIQTRNSGDFIFATRHPKDTLRAIRTHVSDEKMRKSRTFWQIIKNFLKR</sequence>
<gene>
    <name evidence="1" type="ORF">HMPREF0520_0702</name>
</gene>
<evidence type="ECO:0008006" key="3">
    <source>
        <dbReference type="Google" id="ProtNLM"/>
    </source>
</evidence>
<dbReference type="Pfam" id="PF06115">
    <property type="entry name" value="DUF956"/>
    <property type="match status" value="1"/>
</dbReference>
<dbReference type="HOGENOM" id="CLU_132588_0_0_9"/>
<dbReference type="Proteomes" id="UP000004115">
    <property type="component" value="Unassembled WGS sequence"/>
</dbReference>
<comment type="caution">
    <text evidence="1">The sequence shown here is derived from an EMBL/GenBank/DDBJ whole genome shotgun (WGS) entry which is preliminary data.</text>
</comment>
<dbReference type="EMBL" id="ACLN01000007">
    <property type="protein sequence ID" value="EEW51814.1"/>
    <property type="molecule type" value="Genomic_DNA"/>
</dbReference>
<dbReference type="PIRSF" id="PIRSF021265">
    <property type="entry name" value="DUF956"/>
    <property type="match status" value="1"/>
</dbReference>
<keyword evidence="2" id="KW-1185">Reference proteome</keyword>
<reference evidence="1 2" key="1">
    <citation type="submission" date="2009-09" db="EMBL/GenBank/DDBJ databases">
        <authorList>
            <person name="Qin X."/>
            <person name="Bachman B."/>
            <person name="Battles P."/>
            <person name="Bell A."/>
            <person name="Bess C."/>
            <person name="Bickham C."/>
            <person name="Chaboub L."/>
            <person name="Chen D."/>
            <person name="Coyle M."/>
            <person name="Deiros D.R."/>
            <person name="Dinh H."/>
            <person name="Forbes L."/>
            <person name="Fowler G."/>
            <person name="Francisco L."/>
            <person name="Fu Q."/>
            <person name="Gubbala S."/>
            <person name="Hale W."/>
            <person name="Han Y."/>
            <person name="Hemphill L."/>
            <person name="Highlander S.K."/>
            <person name="Hirani K."/>
            <person name="Hogues M."/>
            <person name="Jackson L."/>
            <person name="Jakkamsetti A."/>
            <person name="Javaid M."/>
            <person name="Jiang H."/>
            <person name="Korchina V."/>
            <person name="Kovar C."/>
            <person name="Lara F."/>
            <person name="Lee S."/>
            <person name="Mata R."/>
            <person name="Mathew T."/>
            <person name="Moen C."/>
            <person name="Morales K."/>
            <person name="Munidasa M."/>
            <person name="Nazareth L."/>
            <person name="Ngo R."/>
            <person name="Nguyen L."/>
            <person name="Okwuonu G."/>
            <person name="Ongeri F."/>
            <person name="Patil S."/>
            <person name="Petrosino J."/>
            <person name="Pham C."/>
            <person name="Pham P."/>
            <person name="Pu L.-L."/>
            <person name="Puazo M."/>
            <person name="Raj R."/>
            <person name="Reid J."/>
            <person name="Rouhana J."/>
            <person name="Saada N."/>
            <person name="Shang Y."/>
            <person name="Simmons D."/>
            <person name="Thornton R."/>
            <person name="Warren J."/>
            <person name="Weissenberger G."/>
            <person name="Zhang J."/>
            <person name="Zhang L."/>
            <person name="Zhou C."/>
            <person name="Zhu D."/>
            <person name="Muzny D."/>
            <person name="Worley K."/>
            <person name="Gibbs R."/>
        </authorList>
    </citation>
    <scope>NUCLEOTIDE SEQUENCE [LARGE SCALE GENOMIC DNA]</scope>
    <source>
        <strain evidence="1 2">DSM 13335</strain>
    </source>
</reference>
<evidence type="ECO:0000313" key="1">
    <source>
        <dbReference type="EMBL" id="EEW51814.1"/>
    </source>
</evidence>
<dbReference type="AlphaFoldDB" id="C8PC82"/>
<evidence type="ECO:0000313" key="2">
    <source>
        <dbReference type="Proteomes" id="UP000004115"/>
    </source>
</evidence>
<proteinExistence type="predicted"/>
<accession>C8PC82</accession>